<dbReference type="EMBL" id="VTRV01000033">
    <property type="protein sequence ID" value="TZF90606.1"/>
    <property type="molecule type" value="Genomic_DNA"/>
</dbReference>
<dbReference type="Proteomes" id="UP000323164">
    <property type="component" value="Unassembled WGS sequence"/>
</dbReference>
<keyword evidence="2" id="KW-0012">Acyltransferase</keyword>
<sequence>MSREFSVDVVDFASALPDLRAVREVVFVQEQRVPVEIERDALDPACVHVLARDGEGRAVGTGRLAPGGKVGRMAVLAGWRGRGVGRSMLLRLLDEARARGLAEVVLSAQVDAERFYAAEGFLPYGERFEEAGIQHQAMRRVLGSPAAVENAAQAAAAVVGIATHARRLLTIYTREMDAGLLDHPAVLAALRGFATRGGEVRVLLQDVETPQRAHAPLISLMQRLPSSFSARVIEEPVDRTYPSAFVAGDTGGWYFRPLGHRVDGETQLDGAARVRQLKTVFDAAWERARPATELRALGI</sequence>
<gene>
    <name evidence="4" type="ORF">FW784_04655</name>
</gene>
<dbReference type="PANTHER" id="PTHR43877">
    <property type="entry name" value="AMINOALKYLPHOSPHONATE N-ACETYLTRANSFERASE-RELATED-RELATED"/>
    <property type="match status" value="1"/>
</dbReference>
<evidence type="ECO:0000256" key="1">
    <source>
        <dbReference type="ARBA" id="ARBA00022679"/>
    </source>
</evidence>
<dbReference type="GO" id="GO:0016747">
    <property type="term" value="F:acyltransferase activity, transferring groups other than amino-acyl groups"/>
    <property type="evidence" value="ECO:0007669"/>
    <property type="project" value="InterPro"/>
</dbReference>
<dbReference type="InterPro" id="IPR050832">
    <property type="entry name" value="Bact_Acetyltransf"/>
</dbReference>
<dbReference type="InterPro" id="IPR016181">
    <property type="entry name" value="Acyl_CoA_acyltransferase"/>
</dbReference>
<keyword evidence="5" id="KW-1185">Reference proteome</keyword>
<dbReference type="Pfam" id="PF25559">
    <property type="entry name" value="DUF7931"/>
    <property type="match status" value="1"/>
</dbReference>
<protein>
    <submittedName>
        <fullName evidence="4">GNAT family N-acetyltransferase</fullName>
    </submittedName>
</protein>
<evidence type="ECO:0000313" key="5">
    <source>
        <dbReference type="Proteomes" id="UP000323164"/>
    </source>
</evidence>
<accession>A0A5D8Z7U0</accession>
<dbReference type="PROSITE" id="PS51186">
    <property type="entry name" value="GNAT"/>
    <property type="match status" value="1"/>
</dbReference>
<reference evidence="4 5" key="1">
    <citation type="submission" date="2019-08" db="EMBL/GenBank/DDBJ databases">
        <title>Draft genome sequence of Lysobacter sp. UKS-15.</title>
        <authorList>
            <person name="Im W.-T."/>
        </authorList>
    </citation>
    <scope>NUCLEOTIDE SEQUENCE [LARGE SCALE GENOMIC DNA]</scope>
    <source>
        <strain evidence="4 5">UKS-15</strain>
    </source>
</reference>
<keyword evidence="1 4" id="KW-0808">Transferase</keyword>
<organism evidence="4 5">
    <name type="scientific">Cognatilysobacter lacus</name>
    <dbReference type="NCBI Taxonomy" id="1643323"/>
    <lineage>
        <taxon>Bacteria</taxon>
        <taxon>Pseudomonadati</taxon>
        <taxon>Pseudomonadota</taxon>
        <taxon>Gammaproteobacteria</taxon>
        <taxon>Lysobacterales</taxon>
        <taxon>Lysobacteraceae</taxon>
        <taxon>Cognatilysobacter</taxon>
    </lineage>
</organism>
<feature type="domain" description="N-acetyltransferase" evidence="3">
    <location>
        <begin position="7"/>
        <end position="143"/>
    </location>
</feature>
<dbReference type="AlphaFoldDB" id="A0A5D8Z7U0"/>
<proteinExistence type="predicted"/>
<dbReference type="PANTHER" id="PTHR43877:SF1">
    <property type="entry name" value="ACETYLTRANSFERASE"/>
    <property type="match status" value="1"/>
</dbReference>
<dbReference type="CDD" id="cd04301">
    <property type="entry name" value="NAT_SF"/>
    <property type="match status" value="1"/>
</dbReference>
<comment type="caution">
    <text evidence="4">The sequence shown here is derived from an EMBL/GenBank/DDBJ whole genome shotgun (WGS) entry which is preliminary data.</text>
</comment>
<evidence type="ECO:0000313" key="4">
    <source>
        <dbReference type="EMBL" id="TZF90606.1"/>
    </source>
</evidence>
<name>A0A5D8Z7U0_9GAMM</name>
<dbReference type="Pfam" id="PF13673">
    <property type="entry name" value="Acetyltransf_10"/>
    <property type="match status" value="1"/>
</dbReference>
<dbReference type="SUPFAM" id="SSF55729">
    <property type="entry name" value="Acyl-CoA N-acyltransferases (Nat)"/>
    <property type="match status" value="1"/>
</dbReference>
<evidence type="ECO:0000259" key="3">
    <source>
        <dbReference type="PROSITE" id="PS51186"/>
    </source>
</evidence>
<dbReference type="Gene3D" id="3.40.630.30">
    <property type="match status" value="1"/>
</dbReference>
<dbReference type="InterPro" id="IPR000182">
    <property type="entry name" value="GNAT_dom"/>
</dbReference>
<evidence type="ECO:0000256" key="2">
    <source>
        <dbReference type="ARBA" id="ARBA00023315"/>
    </source>
</evidence>
<dbReference type="OrthoDB" id="9796171at2"/>
<dbReference type="InterPro" id="IPR057691">
    <property type="entry name" value="DUF7931"/>
</dbReference>